<dbReference type="FunFam" id="3.30.50.10:FF:000030">
    <property type="entry name" value="Nuclear Hormone Receptor family"/>
    <property type="match status" value="1"/>
</dbReference>
<dbReference type="PROSITE" id="PS51843">
    <property type="entry name" value="NR_LBD"/>
    <property type="match status" value="1"/>
</dbReference>
<dbReference type="SMART" id="SM00399">
    <property type="entry name" value="ZnF_C4"/>
    <property type="match status" value="1"/>
</dbReference>
<dbReference type="InterPro" id="IPR000536">
    <property type="entry name" value="Nucl_hrmn_rcpt_lig-bd"/>
</dbReference>
<evidence type="ECO:0000259" key="12">
    <source>
        <dbReference type="PROSITE" id="PS51843"/>
    </source>
</evidence>
<dbReference type="GO" id="GO:0004879">
    <property type="term" value="F:nuclear receptor activity"/>
    <property type="evidence" value="ECO:0007669"/>
    <property type="project" value="TreeGrafter"/>
</dbReference>
<evidence type="ECO:0000256" key="10">
    <source>
        <dbReference type="SAM" id="MobiDB-lite"/>
    </source>
</evidence>
<sequence length="429" mass="49882">MIQITQNSTNSMGFPFSNLDQNCQDGKKLAKVPFNFGKCKVCKDKATGIHYGIPSCEGCKGFFKRSVEKNEKYVCYFGFKCEITPKQRKRCKFCRWKACLAAGMSFEGIKMGRIPKIEKERARFSIDSSSNEENDNDTPREDASPPINSDSSNSQMVSPVYYSNTNSTDRESQIDTQEQNISFNFFESSSNFFNFQSILDSDLEKNRLIFTILRDRCYQLYIQYTEKYEKQYEKALRVINKIEGSLVNESIPKKVLWENFLQETFDHSKSLYAYAKQLPGFDTLCSDDFLKIINSNIFIMFGLRTHKLFIDGEHYLIHPNNVQFNRNNMYKTIGIDLTNRVLYYHAKLSSLNLTNQEISLLVPFMLTSTKSDFVDPDNIKYMNEYFKQALTYEFSLNKRTSSFISQLAQYLSFTVEINDMAMNLKYVDS</sequence>
<protein>
    <submittedName>
        <fullName evidence="13">Nuclear receptor</fullName>
    </submittedName>
</protein>
<dbReference type="PANTHER" id="PTHR24082">
    <property type="entry name" value="NUCLEAR HORMONE RECEPTOR"/>
    <property type="match status" value="1"/>
</dbReference>
<dbReference type="GO" id="GO:0030154">
    <property type="term" value="P:cell differentiation"/>
    <property type="evidence" value="ECO:0007669"/>
    <property type="project" value="TreeGrafter"/>
</dbReference>
<evidence type="ECO:0000256" key="8">
    <source>
        <dbReference type="ARBA" id="ARBA00023170"/>
    </source>
</evidence>
<evidence type="ECO:0000256" key="6">
    <source>
        <dbReference type="ARBA" id="ARBA00023125"/>
    </source>
</evidence>
<keyword evidence="4" id="KW-0862">Zinc</keyword>
<keyword evidence="2" id="KW-0479">Metal-binding</keyword>
<reference evidence="13" key="2">
    <citation type="submission" date="2017-06" db="EMBL/GenBank/DDBJ databases">
        <authorList>
            <person name="Kim H.J."/>
            <person name="Triplett B.A."/>
        </authorList>
    </citation>
    <scope>NUCLEOTIDE SEQUENCE</scope>
</reference>
<comment type="similarity">
    <text evidence="1">Belongs to the nuclear hormone receptor family.</text>
</comment>
<dbReference type="CDD" id="cd06916">
    <property type="entry name" value="NR_DBD_like"/>
    <property type="match status" value="1"/>
</dbReference>
<evidence type="ECO:0000259" key="11">
    <source>
        <dbReference type="PROSITE" id="PS51030"/>
    </source>
</evidence>
<dbReference type="GO" id="GO:0000978">
    <property type="term" value="F:RNA polymerase II cis-regulatory region sequence-specific DNA binding"/>
    <property type="evidence" value="ECO:0007669"/>
    <property type="project" value="TreeGrafter"/>
</dbReference>
<evidence type="ECO:0000256" key="2">
    <source>
        <dbReference type="ARBA" id="ARBA00022723"/>
    </source>
</evidence>
<dbReference type="GO" id="GO:0000122">
    <property type="term" value="P:negative regulation of transcription by RNA polymerase II"/>
    <property type="evidence" value="ECO:0007669"/>
    <property type="project" value="TreeGrafter"/>
</dbReference>
<dbReference type="InterPro" id="IPR035500">
    <property type="entry name" value="NHR-like_dom_sf"/>
</dbReference>
<organism evidence="13">
    <name type="scientific">Brachionus calyciflorus</name>
    <dbReference type="NCBI Taxonomy" id="104777"/>
    <lineage>
        <taxon>Eukaryota</taxon>
        <taxon>Metazoa</taxon>
        <taxon>Spiralia</taxon>
        <taxon>Gnathifera</taxon>
        <taxon>Rotifera</taxon>
        <taxon>Eurotatoria</taxon>
        <taxon>Monogononta</taxon>
        <taxon>Pseudotrocha</taxon>
        <taxon>Ploima</taxon>
        <taxon>Brachionidae</taxon>
        <taxon>Brachionus</taxon>
    </lineage>
</organism>
<evidence type="ECO:0000256" key="4">
    <source>
        <dbReference type="ARBA" id="ARBA00022833"/>
    </source>
</evidence>
<evidence type="ECO:0000256" key="5">
    <source>
        <dbReference type="ARBA" id="ARBA00023015"/>
    </source>
</evidence>
<dbReference type="EMBL" id="MF360856">
    <property type="protein sequence ID" value="ASL70540.1"/>
    <property type="molecule type" value="Genomic_DNA"/>
</dbReference>
<dbReference type="Pfam" id="PF00105">
    <property type="entry name" value="zf-C4"/>
    <property type="match status" value="1"/>
</dbReference>
<keyword evidence="6" id="KW-0238">DNA-binding</keyword>
<evidence type="ECO:0000256" key="1">
    <source>
        <dbReference type="ARBA" id="ARBA00005993"/>
    </source>
</evidence>
<dbReference type="InterPro" id="IPR013088">
    <property type="entry name" value="Znf_NHR/GATA"/>
</dbReference>
<dbReference type="AlphaFoldDB" id="A0A221CB08"/>
<dbReference type="Gene3D" id="1.10.565.10">
    <property type="entry name" value="Retinoid X Receptor"/>
    <property type="match status" value="1"/>
</dbReference>
<evidence type="ECO:0000313" key="13">
    <source>
        <dbReference type="EMBL" id="ASL70540.1"/>
    </source>
</evidence>
<feature type="domain" description="NR LBD" evidence="12">
    <location>
        <begin position="227"/>
        <end position="429"/>
    </location>
</feature>
<reference evidence="13" key="1">
    <citation type="journal article" date="2017" name="Gen. Comp. Endocrinol.">
        <title>Genome-wide identification of nuclear receptor (NR) genes and the evolutionary significance of the NR1O subfamily in the monogonont rotifer Brachionus spp.</title>
        <authorList>
            <person name="Kim D.H."/>
            <person name="Kim H.S."/>
            <person name="Hwang D.S."/>
            <person name="Kim H.J."/>
            <person name="Hagiwara A."/>
            <person name="Lee J.S."/>
            <person name="Jeong C.B."/>
        </authorList>
    </citation>
    <scope>NUCLEOTIDE SEQUENCE</scope>
</reference>
<dbReference type="SUPFAM" id="SSF57716">
    <property type="entry name" value="Glucocorticoid receptor-like (DNA-binding domain)"/>
    <property type="match status" value="1"/>
</dbReference>
<name>A0A221CB08_9BILA</name>
<feature type="region of interest" description="Disordered" evidence="10">
    <location>
        <begin position="124"/>
        <end position="173"/>
    </location>
</feature>
<dbReference type="InterPro" id="IPR050234">
    <property type="entry name" value="Nuclear_hormone_rcpt_NR1"/>
</dbReference>
<dbReference type="PANTHER" id="PTHR24082:SF473">
    <property type="entry name" value="ECDYSONE-INDUCED PROTEIN 75B, ISOFORM B"/>
    <property type="match status" value="1"/>
</dbReference>
<feature type="domain" description="Nuclear receptor" evidence="11">
    <location>
        <begin position="36"/>
        <end position="111"/>
    </location>
</feature>
<dbReference type="PROSITE" id="PS00031">
    <property type="entry name" value="NUCLEAR_REC_DBD_1"/>
    <property type="match status" value="1"/>
</dbReference>
<evidence type="ECO:0000256" key="3">
    <source>
        <dbReference type="ARBA" id="ARBA00022771"/>
    </source>
</evidence>
<accession>A0A221CB08</accession>
<keyword evidence="9" id="KW-0539">Nucleus</keyword>
<dbReference type="GO" id="GO:0045944">
    <property type="term" value="P:positive regulation of transcription by RNA polymerase II"/>
    <property type="evidence" value="ECO:0007669"/>
    <property type="project" value="TreeGrafter"/>
</dbReference>
<keyword evidence="8 13" id="KW-0675">Receptor</keyword>
<feature type="compositionally biased region" description="Polar residues" evidence="10">
    <location>
        <begin position="146"/>
        <end position="167"/>
    </location>
</feature>
<dbReference type="PROSITE" id="PS51030">
    <property type="entry name" value="NUCLEAR_REC_DBD_2"/>
    <property type="match status" value="1"/>
</dbReference>
<dbReference type="PRINTS" id="PR00047">
    <property type="entry name" value="STROIDFINGER"/>
</dbReference>
<keyword evidence="5" id="KW-0805">Transcription regulation</keyword>
<dbReference type="Gene3D" id="3.30.50.10">
    <property type="entry name" value="Erythroid Transcription Factor GATA-1, subunit A"/>
    <property type="match status" value="1"/>
</dbReference>
<dbReference type="SUPFAM" id="SSF48508">
    <property type="entry name" value="Nuclear receptor ligand-binding domain"/>
    <property type="match status" value="1"/>
</dbReference>
<dbReference type="GO" id="GO:0009755">
    <property type="term" value="P:hormone-mediated signaling pathway"/>
    <property type="evidence" value="ECO:0007669"/>
    <property type="project" value="TreeGrafter"/>
</dbReference>
<dbReference type="InterPro" id="IPR001628">
    <property type="entry name" value="Znf_hrmn_rcpt"/>
</dbReference>
<keyword evidence="3" id="KW-0863">Zinc-finger</keyword>
<evidence type="ECO:0000256" key="7">
    <source>
        <dbReference type="ARBA" id="ARBA00023163"/>
    </source>
</evidence>
<dbReference type="GO" id="GO:0008270">
    <property type="term" value="F:zinc ion binding"/>
    <property type="evidence" value="ECO:0007669"/>
    <property type="project" value="UniProtKB-KW"/>
</dbReference>
<evidence type="ECO:0000256" key="9">
    <source>
        <dbReference type="ARBA" id="ARBA00023242"/>
    </source>
</evidence>
<keyword evidence="7" id="KW-0804">Transcription</keyword>
<proteinExistence type="inferred from homology"/>